<organism evidence="3 4">
    <name type="scientific">Hibiscus syriacus</name>
    <name type="common">Rose of Sharon</name>
    <dbReference type="NCBI Taxonomy" id="106335"/>
    <lineage>
        <taxon>Eukaryota</taxon>
        <taxon>Viridiplantae</taxon>
        <taxon>Streptophyta</taxon>
        <taxon>Embryophyta</taxon>
        <taxon>Tracheophyta</taxon>
        <taxon>Spermatophyta</taxon>
        <taxon>Magnoliopsida</taxon>
        <taxon>eudicotyledons</taxon>
        <taxon>Gunneridae</taxon>
        <taxon>Pentapetalae</taxon>
        <taxon>rosids</taxon>
        <taxon>malvids</taxon>
        <taxon>Malvales</taxon>
        <taxon>Malvaceae</taxon>
        <taxon>Malvoideae</taxon>
        <taxon>Hibiscus</taxon>
    </lineage>
</organism>
<gene>
    <name evidence="3" type="ORF">F3Y22_tig00112490pilonHSYRG00064</name>
</gene>
<feature type="transmembrane region" description="Helical" evidence="2">
    <location>
        <begin position="200"/>
        <end position="221"/>
    </location>
</feature>
<evidence type="ECO:0000313" key="4">
    <source>
        <dbReference type="Proteomes" id="UP000436088"/>
    </source>
</evidence>
<feature type="transmembrane region" description="Helical" evidence="2">
    <location>
        <begin position="77"/>
        <end position="99"/>
    </location>
</feature>
<sequence>MFNIMVYLQQDHNITRLGQRYLIFSLFDLFTNSFVHPIRIYLRAQGITRLVALASLFGTIFHLLINFLLVSHFNFGVAGVAALVSISNLFVLISLVAYIWVSGIHEPTWEKLSFECLTAWKSLLKLAVPSCVLVCLERRWYEIMILICGLLVNPKALVASMGILIQTMSLLYVFPSSLSFVVSSRVGNELGAKRPYKARLSVAVFISAIIGLSDSTFELALTDKWALMFTSDADILRLTSVALPILGLCELGNCS</sequence>
<evidence type="ECO:0000313" key="3">
    <source>
        <dbReference type="EMBL" id="KAE8666850.1"/>
    </source>
</evidence>
<evidence type="ECO:0000256" key="2">
    <source>
        <dbReference type="SAM" id="Phobius"/>
    </source>
</evidence>
<accession>A0A6A2XBP1</accession>
<proteinExistence type="inferred from homology"/>
<keyword evidence="2" id="KW-1133">Transmembrane helix</keyword>
<dbReference type="Pfam" id="PF01554">
    <property type="entry name" value="MatE"/>
    <property type="match status" value="2"/>
</dbReference>
<protein>
    <submittedName>
        <fullName evidence="3">Receptor-like protein kinase HSL1-like</fullName>
    </submittedName>
</protein>
<dbReference type="GO" id="GO:0042910">
    <property type="term" value="F:xenobiotic transmembrane transporter activity"/>
    <property type="evidence" value="ECO:0007669"/>
    <property type="project" value="InterPro"/>
</dbReference>
<comment type="similarity">
    <text evidence="1">Belongs to the multi antimicrobial extrusion (MATE) (TC 2.A.66.1) family.</text>
</comment>
<feature type="transmembrane region" description="Helical" evidence="2">
    <location>
        <begin position="143"/>
        <end position="164"/>
    </location>
</feature>
<name>A0A6A2XBP1_HIBSY</name>
<dbReference type="GO" id="GO:0016020">
    <property type="term" value="C:membrane"/>
    <property type="evidence" value="ECO:0007669"/>
    <property type="project" value="InterPro"/>
</dbReference>
<dbReference type="PANTHER" id="PTHR11206">
    <property type="entry name" value="MULTIDRUG RESISTANCE PROTEIN"/>
    <property type="match status" value="1"/>
</dbReference>
<dbReference type="AlphaFoldDB" id="A0A6A2XBP1"/>
<keyword evidence="2" id="KW-0472">Membrane</keyword>
<keyword evidence="4" id="KW-1185">Reference proteome</keyword>
<feature type="transmembrane region" description="Helical" evidence="2">
    <location>
        <begin position="47"/>
        <end position="70"/>
    </location>
</feature>
<evidence type="ECO:0000256" key="1">
    <source>
        <dbReference type="ARBA" id="ARBA00010199"/>
    </source>
</evidence>
<dbReference type="InterPro" id="IPR002528">
    <property type="entry name" value="MATE_fam"/>
</dbReference>
<dbReference type="EMBL" id="VEPZ02001592">
    <property type="protein sequence ID" value="KAE8666850.1"/>
    <property type="molecule type" value="Genomic_DNA"/>
</dbReference>
<reference evidence="3" key="1">
    <citation type="submission" date="2019-09" db="EMBL/GenBank/DDBJ databases">
        <title>Draft genome information of white flower Hibiscus syriacus.</title>
        <authorList>
            <person name="Kim Y.-M."/>
        </authorList>
    </citation>
    <scope>NUCLEOTIDE SEQUENCE [LARGE SCALE GENOMIC DNA]</scope>
    <source>
        <strain evidence="3">YM2019G1</strain>
    </source>
</reference>
<dbReference type="GO" id="GO:0016301">
    <property type="term" value="F:kinase activity"/>
    <property type="evidence" value="ECO:0007669"/>
    <property type="project" value="UniProtKB-KW"/>
</dbReference>
<dbReference type="Proteomes" id="UP000436088">
    <property type="component" value="Unassembled WGS sequence"/>
</dbReference>
<keyword evidence="2" id="KW-0812">Transmembrane</keyword>
<feature type="transmembrane region" description="Helical" evidence="2">
    <location>
        <begin position="21"/>
        <end position="41"/>
    </location>
</feature>
<dbReference type="GO" id="GO:0015297">
    <property type="term" value="F:antiporter activity"/>
    <property type="evidence" value="ECO:0007669"/>
    <property type="project" value="InterPro"/>
</dbReference>
<comment type="caution">
    <text evidence="3">The sequence shown here is derived from an EMBL/GenBank/DDBJ whole genome shotgun (WGS) entry which is preliminary data.</text>
</comment>